<evidence type="ECO:0000313" key="4">
    <source>
        <dbReference type="EMBL" id="RWR21005.1"/>
    </source>
</evidence>
<proteinExistence type="predicted"/>
<feature type="transmembrane region" description="Helical" evidence="2">
    <location>
        <begin position="245"/>
        <end position="267"/>
    </location>
</feature>
<evidence type="ECO:0000256" key="3">
    <source>
        <dbReference type="SAM" id="SignalP"/>
    </source>
</evidence>
<keyword evidence="2" id="KW-1133">Transmembrane helix</keyword>
<comment type="caution">
    <text evidence="4">The sequence shown here is derived from an EMBL/GenBank/DDBJ whole genome shotgun (WGS) entry which is preliminary data.</text>
</comment>
<evidence type="ECO:0008006" key="6">
    <source>
        <dbReference type="Google" id="ProtNLM"/>
    </source>
</evidence>
<dbReference type="EMBL" id="RBZY01000012">
    <property type="protein sequence ID" value="RWR21005.1"/>
    <property type="molecule type" value="Genomic_DNA"/>
</dbReference>
<evidence type="ECO:0000256" key="1">
    <source>
        <dbReference type="SAM" id="MobiDB-lite"/>
    </source>
</evidence>
<organism evidence="4 5">
    <name type="scientific">Microbacterium enclense</name>
    <dbReference type="NCBI Taxonomy" id="993073"/>
    <lineage>
        <taxon>Bacteria</taxon>
        <taxon>Bacillati</taxon>
        <taxon>Actinomycetota</taxon>
        <taxon>Actinomycetes</taxon>
        <taxon>Micrococcales</taxon>
        <taxon>Microbacteriaceae</taxon>
        <taxon>Microbacterium</taxon>
    </lineage>
</organism>
<feature type="chain" id="PRO_5018603410" description="DUF916 domain-containing protein" evidence="3">
    <location>
        <begin position="38"/>
        <end position="281"/>
    </location>
</feature>
<gene>
    <name evidence="4" type="ORF">D8Y23_04850</name>
</gene>
<name>A0A3S3N037_9MICO</name>
<accession>A0A3S3N037</accession>
<feature type="compositionally biased region" description="Gly residues" evidence="1">
    <location>
        <begin position="74"/>
        <end position="83"/>
    </location>
</feature>
<feature type="compositionally biased region" description="Low complexity" evidence="1">
    <location>
        <begin position="84"/>
        <end position="98"/>
    </location>
</feature>
<reference evidence="4 5" key="1">
    <citation type="journal article" date="2018" name="Front. Microbiol.">
        <title>Novel Insights Into Bacterial Dimethylsulfoniopropionate Catabolism in the East China Sea.</title>
        <authorList>
            <person name="Liu J."/>
            <person name="Liu J."/>
            <person name="Zhang S.H."/>
            <person name="Liang J."/>
            <person name="Lin H."/>
            <person name="Song D."/>
            <person name="Yang G.P."/>
            <person name="Todd J.D."/>
            <person name="Zhang X.H."/>
        </authorList>
    </citation>
    <scope>NUCLEOTIDE SEQUENCE [LARGE SCALE GENOMIC DNA]</scope>
    <source>
        <strain evidence="4 5">ZYFD042</strain>
    </source>
</reference>
<sequence length="281" mass="27141">MVRLLLPSSRSARRLAGAAVLALALLTAPVAVTSAAAADGPVQCPTPSPAASAIPTSGGVGITALVCGPTSAPSGGGTGGSSPSGGLPTSTGSGSTSGIRGGSGSAGGAGTPSAVAPSSPAGITLVDSVDLGGILSVGGLSTGSAPSLNPFGGEVQVWFTVRNTSKSSIDLTADFWMENVLGLRLSNVDGVAVPALKPGETRTISADLPGAGQWTILTAHARVNPPAQVDGTELSPLTRDATVFVLPWLAVLFLGLGAAAVVIVSLIRRAGAAVVPVAVTA</sequence>
<feature type="signal peptide" evidence="3">
    <location>
        <begin position="1"/>
        <end position="37"/>
    </location>
</feature>
<keyword evidence="2" id="KW-0472">Membrane</keyword>
<keyword evidence="2" id="KW-0812">Transmembrane</keyword>
<evidence type="ECO:0000313" key="5">
    <source>
        <dbReference type="Proteomes" id="UP000285970"/>
    </source>
</evidence>
<dbReference type="Proteomes" id="UP000285970">
    <property type="component" value="Unassembled WGS sequence"/>
</dbReference>
<evidence type="ECO:0000256" key="2">
    <source>
        <dbReference type="SAM" id="Phobius"/>
    </source>
</evidence>
<dbReference type="RefSeq" id="WP_164878142.1">
    <property type="nucleotide sequence ID" value="NZ_RBZY01000012.1"/>
</dbReference>
<feature type="region of interest" description="Disordered" evidence="1">
    <location>
        <begin position="72"/>
        <end position="118"/>
    </location>
</feature>
<protein>
    <recommendedName>
        <fullName evidence="6">DUF916 domain-containing protein</fullName>
    </recommendedName>
</protein>
<keyword evidence="3" id="KW-0732">Signal</keyword>
<dbReference type="AlphaFoldDB" id="A0A3S3N037"/>
<feature type="compositionally biased region" description="Gly residues" evidence="1">
    <location>
        <begin position="99"/>
        <end position="110"/>
    </location>
</feature>